<protein>
    <submittedName>
        <fullName evidence="7">Dissimilatory adenylylsulfate reductase alpha subunit</fullName>
    </submittedName>
</protein>
<dbReference type="Pfam" id="PF02910">
    <property type="entry name" value="Succ_DH_flav_C"/>
    <property type="match status" value="1"/>
</dbReference>
<dbReference type="Gene3D" id="3.90.700.10">
    <property type="entry name" value="Succinate dehydrogenase/fumarate reductase flavoprotein, catalytic domain"/>
    <property type="match status" value="1"/>
</dbReference>
<evidence type="ECO:0000313" key="7">
    <source>
        <dbReference type="EMBL" id="TCJ83176.1"/>
    </source>
</evidence>
<dbReference type="GO" id="GO:0009055">
    <property type="term" value="F:electron transfer activity"/>
    <property type="evidence" value="ECO:0007669"/>
    <property type="project" value="TreeGrafter"/>
</dbReference>
<dbReference type="OrthoDB" id="9805351at2"/>
<evidence type="ECO:0000256" key="2">
    <source>
        <dbReference type="ARBA" id="ARBA00005163"/>
    </source>
</evidence>
<organism evidence="7 8">
    <name type="scientific">Cocleimonas flava</name>
    <dbReference type="NCBI Taxonomy" id="634765"/>
    <lineage>
        <taxon>Bacteria</taxon>
        <taxon>Pseudomonadati</taxon>
        <taxon>Pseudomonadota</taxon>
        <taxon>Gammaproteobacteria</taxon>
        <taxon>Thiotrichales</taxon>
        <taxon>Thiotrichaceae</taxon>
        <taxon>Cocleimonas</taxon>
    </lineage>
</organism>
<proteinExistence type="predicted"/>
<evidence type="ECO:0000313" key="8">
    <source>
        <dbReference type="Proteomes" id="UP000294887"/>
    </source>
</evidence>
<keyword evidence="3" id="KW-0285">Flavoprotein</keyword>
<evidence type="ECO:0000256" key="3">
    <source>
        <dbReference type="ARBA" id="ARBA00022630"/>
    </source>
</evidence>
<dbReference type="NCBIfam" id="TIGR02061">
    <property type="entry name" value="aprA"/>
    <property type="match status" value="1"/>
</dbReference>
<dbReference type="GO" id="GO:0009061">
    <property type="term" value="P:anaerobic respiration"/>
    <property type="evidence" value="ECO:0007669"/>
    <property type="project" value="TreeGrafter"/>
</dbReference>
<reference evidence="7 8" key="1">
    <citation type="submission" date="2019-03" db="EMBL/GenBank/DDBJ databases">
        <title>Genomic Encyclopedia of Type Strains, Phase IV (KMG-IV): sequencing the most valuable type-strain genomes for metagenomic binning, comparative biology and taxonomic classification.</title>
        <authorList>
            <person name="Goeker M."/>
        </authorList>
    </citation>
    <scope>NUCLEOTIDE SEQUENCE [LARGE SCALE GENOMIC DNA]</scope>
    <source>
        <strain evidence="7 8">DSM 24830</strain>
    </source>
</reference>
<accession>A0A4R1EPF7</accession>
<sequence length="636" mass="71078">MASYKTIVEDNIDVLVVGAGLGGTGAAFEARYWGKDKKIIIAEKANIDRSGAVAQGLYAINCYMGTRFGENNPEDHVRYARMDLMGMVREDLLFDMARHVDSAVHQFEEWGLPIMRNEKSGTYQREGRWQIMIHGESYKPIVAEAAKKSADKVYNRVCVTHLLMDDNTENRVGGAVGFNVRTGNYHVFKSKTVIVGAGGASNIYKPRSVGEGAGRVWYAPWSSGSAYGLLIEAGAKMTQMENKIVLARFKDGYGPVGAYFLHLKTYTQNGNGEEYESKWFPALSKMVGKEYLDTEGQHLSHKPIPTCLRNHAFINEVNAGRGPIYMVTTEAFQDPHLEEIGWHNFLGMTVGQAVLWAATDVDPKYENPELTTSEPYVMGSHATGCGAWCSGPEDISPDEYFWGYNRMTTVQGLFGAGDAVGGTPHAFSSGSFTEGRLAAKAAVKYINDGKGDGISINDSQIEKRKEQIYQPLETYKIYRNHITAGTVNPHYINPRQGLDRLQKLMDEYCGGVTVSYMTNDNLLNIGLKKLGLLAEDWDGGIAAKDIHELLRAWELKHRILTSEAVIQHTLFREETRWPGYYYRGDKMKLDDKNWHVLTVSRRDPETGEYTLEKAPLYHLIDEADEKKPTKKKKAAA</sequence>
<dbReference type="GO" id="GO:0050660">
    <property type="term" value="F:flavin adenine dinucleotide binding"/>
    <property type="evidence" value="ECO:0007669"/>
    <property type="project" value="TreeGrafter"/>
</dbReference>
<dbReference type="EMBL" id="SMFQ01000005">
    <property type="protein sequence ID" value="TCJ83176.1"/>
    <property type="molecule type" value="Genomic_DNA"/>
</dbReference>
<dbReference type="Gene3D" id="3.50.50.60">
    <property type="entry name" value="FAD/NAD(P)-binding domain"/>
    <property type="match status" value="1"/>
</dbReference>
<dbReference type="InterPro" id="IPR037099">
    <property type="entry name" value="Fum_R/Succ_DH_flav-like_C_sf"/>
</dbReference>
<dbReference type="SUPFAM" id="SSF51905">
    <property type="entry name" value="FAD/NAD(P)-binding domain"/>
    <property type="match status" value="1"/>
</dbReference>
<feature type="domain" description="Fumarate reductase/succinate dehydrogenase flavoprotein-like C-terminal" evidence="6">
    <location>
        <begin position="500"/>
        <end position="616"/>
    </location>
</feature>
<evidence type="ECO:0000256" key="1">
    <source>
        <dbReference type="ARBA" id="ARBA00001974"/>
    </source>
</evidence>
<comment type="pathway">
    <text evidence="2">Carbohydrate metabolism; tricarboxylic acid cycle.</text>
</comment>
<dbReference type="InterPro" id="IPR015939">
    <property type="entry name" value="Fum_Rdtase/Succ_DH_flav-like_C"/>
</dbReference>
<dbReference type="AlphaFoldDB" id="A0A4R1EPF7"/>
<dbReference type="Proteomes" id="UP000294887">
    <property type="component" value="Unassembled WGS sequence"/>
</dbReference>
<dbReference type="RefSeq" id="WP_131907653.1">
    <property type="nucleotide sequence ID" value="NZ_BAAAFU010000007.1"/>
</dbReference>
<dbReference type="SUPFAM" id="SSF46977">
    <property type="entry name" value="Succinate dehydrogenase/fumarate reductase flavoprotein C-terminal domain"/>
    <property type="match status" value="1"/>
</dbReference>
<evidence type="ECO:0000256" key="4">
    <source>
        <dbReference type="ARBA" id="ARBA00023002"/>
    </source>
</evidence>
<dbReference type="InterPro" id="IPR027477">
    <property type="entry name" value="Succ_DH/fumarate_Rdtase_cat_sf"/>
</dbReference>
<dbReference type="InterPro" id="IPR036188">
    <property type="entry name" value="FAD/NAD-bd_sf"/>
</dbReference>
<dbReference type="GO" id="GO:0000104">
    <property type="term" value="F:succinate dehydrogenase activity"/>
    <property type="evidence" value="ECO:0007669"/>
    <property type="project" value="TreeGrafter"/>
</dbReference>
<dbReference type="PIRSF" id="PIRSF000171">
    <property type="entry name" value="SDHA_APRA_LASPO"/>
    <property type="match status" value="1"/>
</dbReference>
<feature type="domain" description="FAD-dependent oxidoreductase 2 FAD-binding" evidence="5">
    <location>
        <begin position="13"/>
        <end position="242"/>
    </location>
</feature>
<dbReference type="InterPro" id="IPR030664">
    <property type="entry name" value="SdhA/FrdA/AprA"/>
</dbReference>
<evidence type="ECO:0000259" key="5">
    <source>
        <dbReference type="Pfam" id="PF00890"/>
    </source>
</evidence>
<name>A0A4R1EPF7_9GAMM</name>
<dbReference type="GO" id="GO:0005886">
    <property type="term" value="C:plasma membrane"/>
    <property type="evidence" value="ECO:0007669"/>
    <property type="project" value="TreeGrafter"/>
</dbReference>
<keyword evidence="8" id="KW-1185">Reference proteome</keyword>
<comment type="caution">
    <text evidence="7">The sequence shown here is derived from an EMBL/GenBank/DDBJ whole genome shotgun (WGS) entry which is preliminary data.</text>
</comment>
<dbReference type="InterPro" id="IPR011803">
    <property type="entry name" value="AprA"/>
</dbReference>
<dbReference type="PANTHER" id="PTHR11632:SF51">
    <property type="entry name" value="SUCCINATE DEHYDROGENASE [UBIQUINONE] FLAVOPROTEIN SUBUNIT, MITOCHONDRIAL"/>
    <property type="match status" value="1"/>
</dbReference>
<dbReference type="PANTHER" id="PTHR11632">
    <property type="entry name" value="SUCCINATE DEHYDROGENASE 2 FLAVOPROTEIN SUBUNIT"/>
    <property type="match status" value="1"/>
</dbReference>
<keyword evidence="4" id="KW-0560">Oxidoreductase</keyword>
<dbReference type="Pfam" id="PF00890">
    <property type="entry name" value="FAD_binding_2"/>
    <property type="match status" value="1"/>
</dbReference>
<evidence type="ECO:0000259" key="6">
    <source>
        <dbReference type="Pfam" id="PF02910"/>
    </source>
</evidence>
<comment type="cofactor">
    <cofactor evidence="1">
        <name>FAD</name>
        <dbReference type="ChEBI" id="CHEBI:57692"/>
    </cofactor>
</comment>
<dbReference type="InterPro" id="IPR003953">
    <property type="entry name" value="FAD-dep_OxRdtase_2_FAD-bd"/>
</dbReference>
<gene>
    <name evidence="7" type="ORF">EV695_3914</name>
</gene>
<dbReference type="SUPFAM" id="SSF56425">
    <property type="entry name" value="Succinate dehydrogenase/fumarate reductase flavoprotein, catalytic domain"/>
    <property type="match status" value="1"/>
</dbReference>